<dbReference type="GO" id="GO:0005886">
    <property type="term" value="C:plasma membrane"/>
    <property type="evidence" value="ECO:0007669"/>
    <property type="project" value="UniProtKB-SubCell"/>
</dbReference>
<sequence length="436" mass="45534">MAQNTTSPRKAGVGTYIKGLVYRCVRSGWLVSVLAVLIAFVIGGILIALTGSNVLEAYYAMFRGAIFDPQGSTFVRQIKPITDSFFYAIPLIIGGLGLAFGFRAGLFNIGGAGQLIFGALGAAWVGFNMSFPPVIHTLLALLAGIVAGALYAGIAGVLKARTGANEVIVTIMLNSIATLALGYILLQPAWQVPGSSFPKTPTVADSAALSPLLPAPFKLHAGIIIAILATILFWWVLERSTFGFEVRAVGANPNAARTAGISVGKVTTLTMVVSGSFLGLAGANEALGTIGYVSSNVAGTVGFDAITVALLGRNKPLGTFFAGLLFGAFKAGGYIMQTRGVPVDMILILQSIIVLLIAAPALVRWIFRLPSTNTVTLRQYITLTERGIDVTEENANDLVAAGVVTESVKPVRDESRISVAGDTAEATDELNKGGQQ</sequence>
<feature type="transmembrane region" description="Helical" evidence="6">
    <location>
        <begin position="347"/>
        <end position="367"/>
    </location>
</feature>
<evidence type="ECO:0000256" key="5">
    <source>
        <dbReference type="ARBA" id="ARBA00023136"/>
    </source>
</evidence>
<feature type="transmembrane region" description="Helical" evidence="6">
    <location>
        <begin position="109"/>
        <end position="127"/>
    </location>
</feature>
<evidence type="ECO:0000256" key="1">
    <source>
        <dbReference type="ARBA" id="ARBA00004651"/>
    </source>
</evidence>
<proteinExistence type="predicted"/>
<name>A0A0W1KI82_9ACTO</name>
<keyword evidence="8" id="KW-1185">Reference proteome</keyword>
<evidence type="ECO:0000256" key="6">
    <source>
        <dbReference type="SAM" id="Phobius"/>
    </source>
</evidence>
<dbReference type="PANTHER" id="PTHR47089">
    <property type="entry name" value="ABC TRANSPORTER, PERMEASE PROTEIN"/>
    <property type="match status" value="1"/>
</dbReference>
<accession>A0A0W1KI82</accession>
<dbReference type="GO" id="GO:0022857">
    <property type="term" value="F:transmembrane transporter activity"/>
    <property type="evidence" value="ECO:0007669"/>
    <property type="project" value="InterPro"/>
</dbReference>
<evidence type="ECO:0000256" key="3">
    <source>
        <dbReference type="ARBA" id="ARBA00022692"/>
    </source>
</evidence>
<gene>
    <name evidence="7" type="ORF">AQZ59_01380</name>
</gene>
<dbReference type="OrthoDB" id="45037at2"/>
<dbReference type="PATRIC" id="fig|59561.3.peg.1374"/>
<dbReference type="AlphaFoldDB" id="A0A0W1KI82"/>
<dbReference type="RefSeq" id="WP_082661210.1">
    <property type="nucleotide sequence ID" value="NZ_JAWLIG010000019.1"/>
</dbReference>
<dbReference type="Proteomes" id="UP000054404">
    <property type="component" value="Unassembled WGS sequence"/>
</dbReference>
<feature type="transmembrane region" description="Helical" evidence="6">
    <location>
        <begin position="219"/>
        <end position="237"/>
    </location>
</feature>
<comment type="subcellular location">
    <subcellularLocation>
        <location evidence="1">Cell membrane</location>
        <topology evidence="1">Multi-pass membrane protein</topology>
    </subcellularLocation>
</comment>
<dbReference type="CDD" id="cd06580">
    <property type="entry name" value="TM_PBP1_transp_TpRbsC_like"/>
    <property type="match status" value="1"/>
</dbReference>
<keyword evidence="3 6" id="KW-0812">Transmembrane</keyword>
<organism evidence="7 8">
    <name type="scientific">Trueperella bernardiae</name>
    <dbReference type="NCBI Taxonomy" id="59561"/>
    <lineage>
        <taxon>Bacteria</taxon>
        <taxon>Bacillati</taxon>
        <taxon>Actinomycetota</taxon>
        <taxon>Actinomycetes</taxon>
        <taxon>Actinomycetales</taxon>
        <taxon>Actinomycetaceae</taxon>
        <taxon>Trueperella</taxon>
    </lineage>
</organism>
<feature type="transmembrane region" description="Helical" evidence="6">
    <location>
        <begin position="28"/>
        <end position="49"/>
    </location>
</feature>
<evidence type="ECO:0000256" key="2">
    <source>
        <dbReference type="ARBA" id="ARBA00022475"/>
    </source>
</evidence>
<feature type="transmembrane region" description="Helical" evidence="6">
    <location>
        <begin position="167"/>
        <end position="186"/>
    </location>
</feature>
<keyword evidence="5 6" id="KW-0472">Membrane</keyword>
<dbReference type="PANTHER" id="PTHR47089:SF1">
    <property type="entry name" value="GUANOSINE ABC TRANSPORTER PERMEASE PROTEIN NUPP"/>
    <property type="match status" value="1"/>
</dbReference>
<dbReference type="InterPro" id="IPR001851">
    <property type="entry name" value="ABC_transp_permease"/>
</dbReference>
<feature type="transmembrane region" description="Helical" evidence="6">
    <location>
        <begin position="133"/>
        <end position="155"/>
    </location>
</feature>
<evidence type="ECO:0000313" key="8">
    <source>
        <dbReference type="Proteomes" id="UP000054404"/>
    </source>
</evidence>
<feature type="transmembrane region" description="Helical" evidence="6">
    <location>
        <begin position="317"/>
        <end position="335"/>
    </location>
</feature>
<keyword evidence="2" id="KW-1003">Cell membrane</keyword>
<evidence type="ECO:0000256" key="4">
    <source>
        <dbReference type="ARBA" id="ARBA00022989"/>
    </source>
</evidence>
<dbReference type="Pfam" id="PF02653">
    <property type="entry name" value="BPD_transp_2"/>
    <property type="match status" value="1"/>
</dbReference>
<feature type="transmembrane region" description="Helical" evidence="6">
    <location>
        <begin position="84"/>
        <end position="102"/>
    </location>
</feature>
<evidence type="ECO:0000313" key="7">
    <source>
        <dbReference type="EMBL" id="KTF03781.1"/>
    </source>
</evidence>
<keyword evidence="4 6" id="KW-1133">Transmembrane helix</keyword>
<protein>
    <submittedName>
        <fullName evidence="7">Beta-methylgalactoside transporter inner membrane component</fullName>
    </submittedName>
</protein>
<comment type="caution">
    <text evidence="7">The sequence shown here is derived from an EMBL/GenBank/DDBJ whole genome shotgun (WGS) entry which is preliminary data.</text>
</comment>
<dbReference type="EMBL" id="LNIZ01000006">
    <property type="protein sequence ID" value="KTF03781.1"/>
    <property type="molecule type" value="Genomic_DNA"/>
</dbReference>
<reference evidence="7 8" key="1">
    <citation type="submission" date="2015-11" db="EMBL/GenBank/DDBJ databases">
        <title>Draft Genome Sequence of the Type Strain Trueperella bernardiae LCDC 89-0504T, Isolated from Blood Culture.</title>
        <authorList>
            <person name="Bernier A.-M."/>
            <person name="Bernard K."/>
        </authorList>
    </citation>
    <scope>NUCLEOTIDE SEQUENCE [LARGE SCALE GENOMIC DNA]</scope>
    <source>
        <strain evidence="7 8">LCDC 89-0504</strain>
    </source>
</reference>
<dbReference type="STRING" id="59561.AQZ59_01380"/>